<proteinExistence type="predicted"/>
<name>A0A8S2ZSB4_9BILA</name>
<evidence type="ECO:0000313" key="5">
    <source>
        <dbReference type="Proteomes" id="UP000681720"/>
    </source>
</evidence>
<protein>
    <submittedName>
        <fullName evidence="3">Uncharacterized protein</fullName>
    </submittedName>
</protein>
<gene>
    <name evidence="4" type="ORF">BYL167_LOCUS44519</name>
    <name evidence="3" type="ORF">GIL414_LOCUS41321</name>
    <name evidence="2" type="ORF">SMN809_LOCUS39761</name>
</gene>
<feature type="compositionally biased region" description="Polar residues" evidence="1">
    <location>
        <begin position="1"/>
        <end position="17"/>
    </location>
</feature>
<evidence type="ECO:0000313" key="4">
    <source>
        <dbReference type="EMBL" id="CAF4711881.1"/>
    </source>
</evidence>
<comment type="caution">
    <text evidence="3">The sequence shown here is derived from an EMBL/GenBank/DDBJ whole genome shotgun (WGS) entry which is preliminary data.</text>
</comment>
<dbReference type="Proteomes" id="UP000681967">
    <property type="component" value="Unassembled WGS sequence"/>
</dbReference>
<evidence type="ECO:0000313" key="3">
    <source>
        <dbReference type="EMBL" id="CAF4657159.1"/>
    </source>
</evidence>
<feature type="non-terminal residue" evidence="3">
    <location>
        <position position="1"/>
    </location>
</feature>
<dbReference type="Proteomes" id="UP000681720">
    <property type="component" value="Unassembled WGS sequence"/>
</dbReference>
<dbReference type="Proteomes" id="UP000676336">
    <property type="component" value="Unassembled WGS sequence"/>
</dbReference>
<dbReference type="AlphaFoldDB" id="A0A8S2ZSB4"/>
<evidence type="ECO:0000256" key="1">
    <source>
        <dbReference type="SAM" id="MobiDB-lite"/>
    </source>
</evidence>
<accession>A0A8S2ZSB4</accession>
<sequence length="39" mass="4501">SPSRQAQRTTEWRNSPNAYLKKEIEETGTLNPKKVTKVN</sequence>
<dbReference type="EMBL" id="CAJOBI010107547">
    <property type="protein sequence ID" value="CAF4617969.1"/>
    <property type="molecule type" value="Genomic_DNA"/>
</dbReference>
<feature type="region of interest" description="Disordered" evidence="1">
    <location>
        <begin position="1"/>
        <end position="39"/>
    </location>
</feature>
<reference evidence="3" key="1">
    <citation type="submission" date="2021-02" db="EMBL/GenBank/DDBJ databases">
        <authorList>
            <person name="Nowell W R."/>
        </authorList>
    </citation>
    <scope>NUCLEOTIDE SEQUENCE</scope>
</reference>
<evidence type="ECO:0000313" key="2">
    <source>
        <dbReference type="EMBL" id="CAF4617969.1"/>
    </source>
</evidence>
<dbReference type="EMBL" id="CAJOBJ010116847">
    <property type="protein sequence ID" value="CAF4657159.1"/>
    <property type="molecule type" value="Genomic_DNA"/>
</dbReference>
<organism evidence="3 5">
    <name type="scientific">Rotaria magnacalcarata</name>
    <dbReference type="NCBI Taxonomy" id="392030"/>
    <lineage>
        <taxon>Eukaryota</taxon>
        <taxon>Metazoa</taxon>
        <taxon>Spiralia</taxon>
        <taxon>Gnathifera</taxon>
        <taxon>Rotifera</taxon>
        <taxon>Eurotatoria</taxon>
        <taxon>Bdelloidea</taxon>
        <taxon>Philodinida</taxon>
        <taxon>Philodinidae</taxon>
        <taxon>Rotaria</taxon>
    </lineage>
</organism>
<dbReference type="EMBL" id="CAJOBH010121124">
    <property type="protein sequence ID" value="CAF4711881.1"/>
    <property type="molecule type" value="Genomic_DNA"/>
</dbReference>